<sequence>MTFKHQLTDTWINMLFELPSNHHLFGFCCRHITSH</sequence>
<reference evidence="1" key="2">
    <citation type="journal article" date="2015" name="Fish Shellfish Immunol.">
        <title>Early steps in the European eel (Anguilla anguilla)-Vibrio vulnificus interaction in the gills: Role of the RtxA13 toxin.</title>
        <authorList>
            <person name="Callol A."/>
            <person name="Pajuelo D."/>
            <person name="Ebbesson L."/>
            <person name="Teles M."/>
            <person name="MacKenzie S."/>
            <person name="Amaro C."/>
        </authorList>
    </citation>
    <scope>NUCLEOTIDE SEQUENCE</scope>
</reference>
<dbReference type="AlphaFoldDB" id="A0A0E9SQQ6"/>
<name>A0A0E9SQQ6_ANGAN</name>
<organism evidence="1">
    <name type="scientific">Anguilla anguilla</name>
    <name type="common">European freshwater eel</name>
    <name type="synonym">Muraena anguilla</name>
    <dbReference type="NCBI Taxonomy" id="7936"/>
    <lineage>
        <taxon>Eukaryota</taxon>
        <taxon>Metazoa</taxon>
        <taxon>Chordata</taxon>
        <taxon>Craniata</taxon>
        <taxon>Vertebrata</taxon>
        <taxon>Euteleostomi</taxon>
        <taxon>Actinopterygii</taxon>
        <taxon>Neopterygii</taxon>
        <taxon>Teleostei</taxon>
        <taxon>Anguilliformes</taxon>
        <taxon>Anguillidae</taxon>
        <taxon>Anguilla</taxon>
    </lineage>
</organism>
<dbReference type="EMBL" id="GBXM01064878">
    <property type="protein sequence ID" value="JAH43699.1"/>
    <property type="molecule type" value="Transcribed_RNA"/>
</dbReference>
<reference evidence="1" key="1">
    <citation type="submission" date="2014-11" db="EMBL/GenBank/DDBJ databases">
        <authorList>
            <person name="Amaro Gonzalez C."/>
        </authorList>
    </citation>
    <scope>NUCLEOTIDE SEQUENCE</scope>
</reference>
<evidence type="ECO:0000313" key="1">
    <source>
        <dbReference type="EMBL" id="JAH43699.1"/>
    </source>
</evidence>
<protein>
    <submittedName>
        <fullName evidence="1">Uncharacterized protein</fullName>
    </submittedName>
</protein>
<accession>A0A0E9SQQ6</accession>
<proteinExistence type="predicted"/>